<evidence type="ECO:0000313" key="2">
    <source>
        <dbReference type="EMBL" id="KAG7316714.1"/>
    </source>
</evidence>
<sequence>MTAEHCCSEINVFSSVSGSNPTISMRRTNCLAWPSEAQRREERRAEARLAHGIQRLDEARRYHLNTLTREQQALHRHLIALKTGNRWRGLNAVPSRPCNQLSNPAVSHNKTRLPTIPPADRETNRHRSRKLESICSLQARVQDFLSSGENRADNTTVPVCLPDLKPQPPSMLPPSSPTRENKEGDKDGQNKKHRPRGREGRKSALETHGFRSKDGQRECDKTGERSTEKEEEMNVAIPYSTPLSPLSDTHAPDGQLRMVHMLPNFVQALAEARKARYIRHRGQPLCERELSIREIFASNSRDTHSTH</sequence>
<feature type="region of interest" description="Disordered" evidence="1">
    <location>
        <begin position="146"/>
        <end position="234"/>
    </location>
</feature>
<proteinExistence type="predicted"/>
<evidence type="ECO:0000256" key="1">
    <source>
        <dbReference type="SAM" id="MobiDB-lite"/>
    </source>
</evidence>
<comment type="caution">
    <text evidence="2">The sequence shown here is derived from an EMBL/GenBank/DDBJ whole genome shotgun (WGS) entry which is preliminary data.</text>
</comment>
<feature type="compositionally biased region" description="Polar residues" evidence="1">
    <location>
        <begin position="146"/>
        <end position="157"/>
    </location>
</feature>
<dbReference type="EMBL" id="JAHKSW010000025">
    <property type="protein sequence ID" value="KAG7316714.1"/>
    <property type="molecule type" value="Genomic_DNA"/>
</dbReference>
<feature type="compositionally biased region" description="Basic and acidic residues" evidence="1">
    <location>
        <begin position="197"/>
        <end position="228"/>
    </location>
</feature>
<name>A0A9D3SF79_9TELE</name>
<evidence type="ECO:0000313" key="3">
    <source>
        <dbReference type="Proteomes" id="UP000824219"/>
    </source>
</evidence>
<accession>A0A9D3SF79</accession>
<reference evidence="2 3" key="1">
    <citation type="submission" date="2021-06" db="EMBL/GenBank/DDBJ databases">
        <title>Chromosome-level genome assembly of the red-tail catfish (Hemibagrus wyckioides).</title>
        <authorList>
            <person name="Shao F."/>
        </authorList>
    </citation>
    <scope>NUCLEOTIDE SEQUENCE [LARGE SCALE GENOMIC DNA]</scope>
    <source>
        <strain evidence="2">EC202008001</strain>
        <tissue evidence="2">Blood</tissue>
    </source>
</reference>
<gene>
    <name evidence="2" type="ORF">KOW79_020255</name>
</gene>
<feature type="region of interest" description="Disordered" evidence="1">
    <location>
        <begin position="96"/>
        <end position="131"/>
    </location>
</feature>
<dbReference type="InterPro" id="IPR031525">
    <property type="entry name" value="CC190"/>
</dbReference>
<dbReference type="Proteomes" id="UP000824219">
    <property type="component" value="Linkage Group LG25"/>
</dbReference>
<feature type="compositionally biased region" description="Polar residues" evidence="1">
    <location>
        <begin position="97"/>
        <end position="108"/>
    </location>
</feature>
<dbReference type="Pfam" id="PF15768">
    <property type="entry name" value="CC190"/>
    <property type="match status" value="2"/>
</dbReference>
<organism evidence="2 3">
    <name type="scientific">Hemibagrus wyckioides</name>
    <dbReference type="NCBI Taxonomy" id="337641"/>
    <lineage>
        <taxon>Eukaryota</taxon>
        <taxon>Metazoa</taxon>
        <taxon>Chordata</taxon>
        <taxon>Craniata</taxon>
        <taxon>Vertebrata</taxon>
        <taxon>Euteleostomi</taxon>
        <taxon>Actinopterygii</taxon>
        <taxon>Neopterygii</taxon>
        <taxon>Teleostei</taxon>
        <taxon>Ostariophysi</taxon>
        <taxon>Siluriformes</taxon>
        <taxon>Bagridae</taxon>
        <taxon>Hemibagrus</taxon>
    </lineage>
</organism>
<keyword evidence="3" id="KW-1185">Reference proteome</keyword>
<dbReference type="PANTHER" id="PTHR36871">
    <property type="entry name" value="COILED-COIL DOMAIN-CONTAINING PROTEIN 190"/>
    <property type="match status" value="1"/>
</dbReference>
<protein>
    <submittedName>
        <fullName evidence="2">Uncharacterized protein</fullName>
    </submittedName>
</protein>
<dbReference type="AlphaFoldDB" id="A0A9D3SF79"/>
<feature type="compositionally biased region" description="Pro residues" evidence="1">
    <location>
        <begin position="165"/>
        <end position="176"/>
    </location>
</feature>
<feature type="compositionally biased region" description="Basic and acidic residues" evidence="1">
    <location>
        <begin position="179"/>
        <end position="190"/>
    </location>
</feature>
<dbReference type="OrthoDB" id="10050903at2759"/>
<dbReference type="PANTHER" id="PTHR36871:SF1">
    <property type="entry name" value="COILED-COIL DOMAIN-CONTAINING PROTEIN 190"/>
    <property type="match status" value="1"/>
</dbReference>